<comment type="cofactor">
    <cofactor evidence="5">
        <name>FMN</name>
        <dbReference type="ChEBI" id="CHEBI:58210"/>
    </cofactor>
    <text evidence="5">Binds 1 FMN per subunit.</text>
</comment>
<dbReference type="GO" id="GO:0008615">
    <property type="term" value="P:pyridoxine biosynthetic process"/>
    <property type="evidence" value="ECO:0007669"/>
    <property type="project" value="InterPro"/>
</dbReference>
<evidence type="ECO:0000256" key="2">
    <source>
        <dbReference type="ARBA" id="ARBA00022630"/>
    </source>
</evidence>
<dbReference type="PANTHER" id="PTHR10851">
    <property type="entry name" value="PYRIDOXINE-5-PHOSPHATE OXIDASE"/>
    <property type="match status" value="1"/>
</dbReference>
<evidence type="ECO:0000259" key="7">
    <source>
        <dbReference type="Pfam" id="PF10590"/>
    </source>
</evidence>
<dbReference type="Proteomes" id="UP000294856">
    <property type="component" value="Unassembled WGS sequence"/>
</dbReference>
<dbReference type="InterPro" id="IPR019576">
    <property type="entry name" value="Pyridoxamine_oxidase_dimer_C"/>
</dbReference>
<feature type="binding site" evidence="5">
    <location>
        <position position="128"/>
    </location>
    <ligand>
        <name>FMN</name>
        <dbReference type="ChEBI" id="CHEBI:58210"/>
    </ligand>
</feature>
<evidence type="ECO:0000259" key="6">
    <source>
        <dbReference type="Pfam" id="PF01243"/>
    </source>
</evidence>
<sequence length="235" mass="25790">MSDVCVESGCWTVEQVASVEGLREVLRGISVLKGQAPEFDLDNAPGNPVELFSTWFRYAVDVGVVEPHAMTLSTVAADGRPSARVLILKDVDATGWHFAINAGSRKGLELAANPVAALTFYWPQVVRQVRISGPVVADSPQVAAADFLARPIGSRQIALTGRQSQIFHADSELEDALEKARVELEASPDSVPTGWTSYAVQPDEVEFWQGDPARLHKRLRYERIDGGWGRNRLWP</sequence>
<feature type="binding site" evidence="5">
    <location>
        <position position="105"/>
    </location>
    <ligand>
        <name>FMN</name>
        <dbReference type="ChEBI" id="CHEBI:58210"/>
    </ligand>
</feature>
<dbReference type="NCBIfam" id="NF004231">
    <property type="entry name" value="PRK05679.1"/>
    <property type="match status" value="1"/>
</dbReference>
<feature type="binding site" evidence="5">
    <location>
        <position position="106"/>
    </location>
    <ligand>
        <name>FMN</name>
        <dbReference type="ChEBI" id="CHEBI:58210"/>
    </ligand>
</feature>
<dbReference type="GO" id="GO:0004733">
    <property type="term" value="F:pyridoxamine phosphate oxidase activity"/>
    <property type="evidence" value="ECO:0007669"/>
    <property type="project" value="InterPro"/>
</dbReference>
<evidence type="ECO:0000256" key="3">
    <source>
        <dbReference type="ARBA" id="ARBA00022643"/>
    </source>
</evidence>
<feature type="binding site" evidence="5">
    <location>
        <begin position="163"/>
        <end position="164"/>
    </location>
    <ligand>
        <name>FMN</name>
        <dbReference type="ChEBI" id="CHEBI:58210"/>
    </ligand>
</feature>
<keyword evidence="2" id="KW-0285">Flavoprotein</keyword>
<dbReference type="InterPro" id="IPR011576">
    <property type="entry name" value="Pyridox_Oxase_N"/>
</dbReference>
<accession>A0A4R1FWK8</accession>
<keyword evidence="4" id="KW-0560">Oxidoreductase</keyword>
<feature type="binding site" evidence="5">
    <location>
        <position position="208"/>
    </location>
    <ligand>
        <name>FMN</name>
        <dbReference type="ChEBI" id="CHEBI:58210"/>
    </ligand>
</feature>
<dbReference type="EMBL" id="SMFR01000001">
    <property type="protein sequence ID" value="TCJ99343.1"/>
    <property type="molecule type" value="Genomic_DNA"/>
</dbReference>
<keyword evidence="9" id="KW-1185">Reference proteome</keyword>
<evidence type="ECO:0000256" key="4">
    <source>
        <dbReference type="ARBA" id="ARBA00023002"/>
    </source>
</evidence>
<dbReference type="PANTHER" id="PTHR10851:SF0">
    <property type="entry name" value="PYRIDOXINE-5'-PHOSPHATE OXIDASE"/>
    <property type="match status" value="1"/>
</dbReference>
<comment type="caution">
    <text evidence="8">The sequence shown here is derived from an EMBL/GenBank/DDBJ whole genome shotgun (WGS) entry which is preliminary data.</text>
</comment>
<feature type="domain" description="Pyridoxamine 5'-phosphate oxidase N-terminal" evidence="6">
    <location>
        <begin position="66"/>
        <end position="181"/>
    </location>
</feature>
<keyword evidence="3 5" id="KW-0288">FMN</keyword>
<feature type="binding site" evidence="5">
    <location>
        <position position="218"/>
    </location>
    <ligand>
        <name>FMN</name>
        <dbReference type="ChEBI" id="CHEBI:58210"/>
    </ligand>
</feature>
<dbReference type="Pfam" id="PF10590">
    <property type="entry name" value="PNP_phzG_C"/>
    <property type="match status" value="1"/>
</dbReference>
<dbReference type="PIRSF" id="PIRSF000190">
    <property type="entry name" value="Pyd_amn-ph_oxd"/>
    <property type="match status" value="1"/>
</dbReference>
<organism evidence="8 9">
    <name type="scientific">Nocardia alba</name>
    <dbReference type="NCBI Taxonomy" id="225051"/>
    <lineage>
        <taxon>Bacteria</taxon>
        <taxon>Bacillati</taxon>
        <taxon>Actinomycetota</taxon>
        <taxon>Actinomycetes</taxon>
        <taxon>Mycobacteriales</taxon>
        <taxon>Nocardiaceae</taxon>
        <taxon>Nocardia</taxon>
    </lineage>
</organism>
<dbReference type="OrthoDB" id="9780392at2"/>
<dbReference type="STRING" id="1210063.GCA_001612665_02336"/>
<name>A0A4R1FWK8_9NOCA</name>
<dbReference type="GO" id="GO:0010181">
    <property type="term" value="F:FMN binding"/>
    <property type="evidence" value="ECO:0007669"/>
    <property type="project" value="InterPro"/>
</dbReference>
<comment type="similarity">
    <text evidence="1">Belongs to the pyridoxamine 5'-phosphate oxidase family.</text>
</comment>
<evidence type="ECO:0000256" key="1">
    <source>
        <dbReference type="ARBA" id="ARBA00007301"/>
    </source>
</evidence>
<evidence type="ECO:0000256" key="5">
    <source>
        <dbReference type="PIRSR" id="PIRSR000190-2"/>
    </source>
</evidence>
<gene>
    <name evidence="8" type="ORF">DFR71_0318</name>
</gene>
<feature type="domain" description="Pyridoxine 5'-phosphate oxidase dimerisation C-terminal" evidence="7">
    <location>
        <begin position="195"/>
        <end position="235"/>
    </location>
</feature>
<dbReference type="Pfam" id="PF01243">
    <property type="entry name" value="PNPOx_N"/>
    <property type="match status" value="1"/>
</dbReference>
<dbReference type="InterPro" id="IPR000659">
    <property type="entry name" value="Pyridox_Oxase"/>
</dbReference>
<feature type="binding site" evidence="5">
    <location>
        <begin position="84"/>
        <end position="89"/>
    </location>
    <ligand>
        <name>FMN</name>
        <dbReference type="ChEBI" id="CHEBI:58210"/>
    </ligand>
</feature>
<proteinExistence type="inferred from homology"/>
<dbReference type="SUPFAM" id="SSF50475">
    <property type="entry name" value="FMN-binding split barrel"/>
    <property type="match status" value="1"/>
</dbReference>
<evidence type="ECO:0000313" key="9">
    <source>
        <dbReference type="Proteomes" id="UP000294856"/>
    </source>
</evidence>
<dbReference type="InterPro" id="IPR012349">
    <property type="entry name" value="Split_barrel_FMN-bd"/>
</dbReference>
<evidence type="ECO:0000313" key="8">
    <source>
        <dbReference type="EMBL" id="TCJ99343.1"/>
    </source>
</evidence>
<dbReference type="Gene3D" id="2.30.110.10">
    <property type="entry name" value="Electron Transport, Fmn-binding Protein, Chain A"/>
    <property type="match status" value="1"/>
</dbReference>
<protein>
    <submittedName>
        <fullName evidence="8">Pyridoxamine 5'-phosphate oxidase</fullName>
    </submittedName>
</protein>
<dbReference type="AlphaFoldDB" id="A0A4R1FWK8"/>
<reference evidence="8 9" key="1">
    <citation type="submission" date="2019-03" db="EMBL/GenBank/DDBJ databases">
        <title>Genomic Encyclopedia of Type Strains, Phase IV (KMG-IV): sequencing the most valuable type-strain genomes for metagenomic binning, comparative biology and taxonomic classification.</title>
        <authorList>
            <person name="Goeker M."/>
        </authorList>
    </citation>
    <scope>NUCLEOTIDE SEQUENCE [LARGE SCALE GENOMIC DNA]</scope>
    <source>
        <strain evidence="8 9">DSM 44684</strain>
    </source>
</reference>